<evidence type="ECO:0000256" key="11">
    <source>
        <dbReference type="SAM" id="Phobius"/>
    </source>
</evidence>
<sequence length="239" mass="26370">MPRKRSGKLVARPDDIGRSSDFESLILIIQERRSKYWLPSSTSIPALFDGHHGPSAANSIFCSWMALGNILGYSSGSTNNWHKWFPFLKTNACCEACANLKGAFLVAVVFLVICLAVTLIFAKEVPYRGNENLPTKANGEVEAEPTGPLAVLKGFKNLPPGMPSVLLVTGLTWGLEPSEFEDSVAQAFFDLENDNQELKSDLKDLYINNAMKAVVIHVPYRLRKAFRKIHVSACSRVLA</sequence>
<evidence type="ECO:0000313" key="13">
    <source>
        <dbReference type="Proteomes" id="UP000604825"/>
    </source>
</evidence>
<dbReference type="GO" id="GO:0008506">
    <property type="term" value="F:sucrose:proton symporter activity"/>
    <property type="evidence" value="ECO:0007669"/>
    <property type="project" value="TreeGrafter"/>
</dbReference>
<evidence type="ECO:0000256" key="9">
    <source>
        <dbReference type="ARBA" id="ARBA00023136"/>
    </source>
</evidence>
<dbReference type="OrthoDB" id="28755at2759"/>
<keyword evidence="13" id="KW-1185">Reference proteome</keyword>
<dbReference type="PANTHER" id="PTHR19432">
    <property type="entry name" value="SUGAR TRANSPORTER"/>
    <property type="match status" value="1"/>
</dbReference>
<dbReference type="GO" id="GO:0003735">
    <property type="term" value="F:structural constituent of ribosome"/>
    <property type="evidence" value="ECO:0007669"/>
    <property type="project" value="InterPro"/>
</dbReference>
<organism evidence="12 13">
    <name type="scientific">Miscanthus lutarioriparius</name>
    <dbReference type="NCBI Taxonomy" id="422564"/>
    <lineage>
        <taxon>Eukaryota</taxon>
        <taxon>Viridiplantae</taxon>
        <taxon>Streptophyta</taxon>
        <taxon>Embryophyta</taxon>
        <taxon>Tracheophyta</taxon>
        <taxon>Spermatophyta</taxon>
        <taxon>Magnoliopsida</taxon>
        <taxon>Liliopsida</taxon>
        <taxon>Poales</taxon>
        <taxon>Poaceae</taxon>
        <taxon>PACMAD clade</taxon>
        <taxon>Panicoideae</taxon>
        <taxon>Andropogonodae</taxon>
        <taxon>Andropogoneae</taxon>
        <taxon>Saccharinae</taxon>
        <taxon>Miscanthus</taxon>
    </lineage>
</organism>
<dbReference type="GO" id="GO:0016020">
    <property type="term" value="C:membrane"/>
    <property type="evidence" value="ECO:0007669"/>
    <property type="project" value="UniProtKB-SubCell"/>
</dbReference>
<name>A0A811QFT8_9POAL</name>
<dbReference type="PANTHER" id="PTHR19432:SF64">
    <property type="entry name" value="SUCROSE TRANSPORT PROTEIN SUT1"/>
    <property type="match status" value="1"/>
</dbReference>
<dbReference type="EMBL" id="CAJGYO010000009">
    <property type="protein sequence ID" value="CAD6254878.1"/>
    <property type="molecule type" value="Genomic_DNA"/>
</dbReference>
<evidence type="ECO:0000256" key="3">
    <source>
        <dbReference type="ARBA" id="ARBA00022448"/>
    </source>
</evidence>
<keyword evidence="6" id="KW-0769">Symport</keyword>
<feature type="transmembrane region" description="Helical" evidence="11">
    <location>
        <begin position="102"/>
        <end position="122"/>
    </location>
</feature>
<dbReference type="GO" id="GO:1990904">
    <property type="term" value="C:ribonucleoprotein complex"/>
    <property type="evidence" value="ECO:0007669"/>
    <property type="project" value="UniProtKB-KW"/>
</dbReference>
<dbReference type="GO" id="GO:0005840">
    <property type="term" value="C:ribosome"/>
    <property type="evidence" value="ECO:0007669"/>
    <property type="project" value="UniProtKB-KW"/>
</dbReference>
<evidence type="ECO:0000256" key="5">
    <source>
        <dbReference type="ARBA" id="ARBA00022692"/>
    </source>
</evidence>
<dbReference type="Proteomes" id="UP000604825">
    <property type="component" value="Unassembled WGS sequence"/>
</dbReference>
<accession>A0A811QFT8</accession>
<comment type="caution">
    <text evidence="12">The sequence shown here is derived from an EMBL/GenBank/DDBJ whole genome shotgun (WGS) entry which is preliminary data.</text>
</comment>
<keyword evidence="10" id="KW-0687">Ribonucleoprotein</keyword>
<evidence type="ECO:0000256" key="4">
    <source>
        <dbReference type="ARBA" id="ARBA00022597"/>
    </source>
</evidence>
<dbReference type="AlphaFoldDB" id="A0A811QFT8"/>
<keyword evidence="3" id="KW-0813">Transport</keyword>
<evidence type="ECO:0000256" key="2">
    <source>
        <dbReference type="ARBA" id="ARBA00007820"/>
    </source>
</evidence>
<protein>
    <submittedName>
        <fullName evidence="12">Uncharacterized protein</fullName>
    </submittedName>
</protein>
<comment type="similarity">
    <text evidence="2">Belongs to the eukaryotic ribosomal protein eS7 family.</text>
</comment>
<reference evidence="12" key="1">
    <citation type="submission" date="2020-10" db="EMBL/GenBank/DDBJ databases">
        <authorList>
            <person name="Han B."/>
            <person name="Lu T."/>
            <person name="Zhao Q."/>
            <person name="Huang X."/>
            <person name="Zhao Y."/>
        </authorList>
    </citation>
    <scope>NUCLEOTIDE SEQUENCE</scope>
</reference>
<comment type="subcellular location">
    <subcellularLocation>
        <location evidence="1">Membrane</location>
        <topology evidence="1">Multi-pass membrane protein</topology>
    </subcellularLocation>
</comment>
<evidence type="ECO:0000313" key="12">
    <source>
        <dbReference type="EMBL" id="CAD6254878.1"/>
    </source>
</evidence>
<dbReference type="InterPro" id="IPR000554">
    <property type="entry name" value="Ribosomal_eS7"/>
</dbReference>
<keyword evidence="4" id="KW-0762">Sugar transport</keyword>
<proteinExistence type="inferred from homology"/>
<evidence type="ECO:0000256" key="10">
    <source>
        <dbReference type="ARBA" id="ARBA00023274"/>
    </source>
</evidence>
<keyword evidence="9 11" id="KW-0472">Membrane</keyword>
<gene>
    <name evidence="12" type="ORF">NCGR_LOCUS38477</name>
</gene>
<evidence type="ECO:0000256" key="1">
    <source>
        <dbReference type="ARBA" id="ARBA00004141"/>
    </source>
</evidence>
<evidence type="ECO:0000256" key="6">
    <source>
        <dbReference type="ARBA" id="ARBA00022847"/>
    </source>
</evidence>
<keyword evidence="7" id="KW-0689">Ribosomal protein</keyword>
<evidence type="ECO:0000256" key="8">
    <source>
        <dbReference type="ARBA" id="ARBA00022989"/>
    </source>
</evidence>
<keyword evidence="5 11" id="KW-0812">Transmembrane</keyword>
<evidence type="ECO:0000256" key="7">
    <source>
        <dbReference type="ARBA" id="ARBA00022980"/>
    </source>
</evidence>
<dbReference type="GO" id="GO:0006412">
    <property type="term" value="P:translation"/>
    <property type="evidence" value="ECO:0007669"/>
    <property type="project" value="InterPro"/>
</dbReference>
<keyword evidence="8 11" id="KW-1133">Transmembrane helix</keyword>
<dbReference type="Pfam" id="PF01251">
    <property type="entry name" value="Ribosomal_S7e"/>
    <property type="match status" value="1"/>
</dbReference>